<comment type="caution">
    <text evidence="1">The sequence shown here is derived from an EMBL/GenBank/DDBJ whole genome shotgun (WGS) entry which is preliminary data.</text>
</comment>
<reference evidence="1 2" key="1">
    <citation type="journal article" date="2021" name="Nat. Plants">
        <title>The Taxus genome provides insights into paclitaxel biosynthesis.</title>
        <authorList>
            <person name="Xiong X."/>
            <person name="Gou J."/>
            <person name="Liao Q."/>
            <person name="Li Y."/>
            <person name="Zhou Q."/>
            <person name="Bi G."/>
            <person name="Li C."/>
            <person name="Du R."/>
            <person name="Wang X."/>
            <person name="Sun T."/>
            <person name="Guo L."/>
            <person name="Liang H."/>
            <person name="Lu P."/>
            <person name="Wu Y."/>
            <person name="Zhang Z."/>
            <person name="Ro D.K."/>
            <person name="Shang Y."/>
            <person name="Huang S."/>
            <person name="Yan J."/>
        </authorList>
    </citation>
    <scope>NUCLEOTIDE SEQUENCE [LARGE SCALE GENOMIC DNA]</scope>
    <source>
        <strain evidence="1">Ta-2019</strain>
    </source>
</reference>
<dbReference type="Proteomes" id="UP000824469">
    <property type="component" value="Unassembled WGS sequence"/>
</dbReference>
<gene>
    <name evidence="1" type="ORF">KI387_042924</name>
</gene>
<dbReference type="EMBL" id="JAHRHJ020003358">
    <property type="protein sequence ID" value="KAH9291884.1"/>
    <property type="molecule type" value="Genomic_DNA"/>
</dbReference>
<organism evidence="1 2">
    <name type="scientific">Taxus chinensis</name>
    <name type="common">Chinese yew</name>
    <name type="synonym">Taxus wallichiana var. chinensis</name>
    <dbReference type="NCBI Taxonomy" id="29808"/>
    <lineage>
        <taxon>Eukaryota</taxon>
        <taxon>Viridiplantae</taxon>
        <taxon>Streptophyta</taxon>
        <taxon>Embryophyta</taxon>
        <taxon>Tracheophyta</taxon>
        <taxon>Spermatophyta</taxon>
        <taxon>Pinopsida</taxon>
        <taxon>Pinidae</taxon>
        <taxon>Conifers II</taxon>
        <taxon>Cupressales</taxon>
        <taxon>Taxaceae</taxon>
        <taxon>Taxus</taxon>
    </lineage>
</organism>
<sequence length="349" mass="39348">MLVEPLPTSDPSPSIPSLLVFMEPSAMSDHCLVDPIRFVSMKPYILSDPCQEVPWIFESKDPLVTSVTSLHQIRIGAVVCFVFVKSSVVSDPCPAVLEESLLLNVSGYLMAASCKGFIYVTYDWYSICIAKTSGWVHGFSEDLYVQLLCFVAEYWRERGIRANFQYFPLFKYHNEDYLCNVTWTSLCDISASCEKRVYFSNRVEDIEWFIRWNKELRSMAPYKFIRKNTLMAMKNLGAHQWAGTIVRKGQTKLVPAAIGKWAKLMGNNRWATQEAVILSDDYLQLPSCAVGLTGGGPNSLKHFFTNGLRAVDIPDLKPPNAAVSGFPFSTGQEEAIILLQWIQHLVVTS</sequence>
<dbReference type="AlphaFoldDB" id="A0AA38C6H8"/>
<evidence type="ECO:0000313" key="2">
    <source>
        <dbReference type="Proteomes" id="UP000824469"/>
    </source>
</evidence>
<name>A0AA38C6H8_TAXCH</name>
<keyword evidence="2" id="KW-1185">Reference proteome</keyword>
<protein>
    <submittedName>
        <fullName evidence="1">Uncharacterized protein</fullName>
    </submittedName>
</protein>
<feature type="non-terminal residue" evidence="1">
    <location>
        <position position="1"/>
    </location>
</feature>
<accession>A0AA38C6H8</accession>
<proteinExistence type="predicted"/>
<evidence type="ECO:0000313" key="1">
    <source>
        <dbReference type="EMBL" id="KAH9291884.1"/>
    </source>
</evidence>